<dbReference type="EMBL" id="AP028955">
    <property type="protein sequence ID" value="BET38581.1"/>
    <property type="molecule type" value="Genomic_DNA"/>
</dbReference>
<proteinExistence type="predicted"/>
<gene>
    <name evidence="2" type="ORF">SAP269_11700</name>
</gene>
<protein>
    <recommendedName>
        <fullName evidence="1">Reverse transcriptase N-terminal domain-containing protein</fullName>
    </recommendedName>
</protein>
<dbReference type="Proteomes" id="UP001473424">
    <property type="component" value="Chromosome"/>
</dbReference>
<evidence type="ECO:0000259" key="1">
    <source>
        <dbReference type="Pfam" id="PF13655"/>
    </source>
</evidence>
<organism evidence="2 3">
    <name type="scientific">Spiroplasma ixodetis</name>
    <dbReference type="NCBI Taxonomy" id="2141"/>
    <lineage>
        <taxon>Bacteria</taxon>
        <taxon>Bacillati</taxon>
        <taxon>Mycoplasmatota</taxon>
        <taxon>Mollicutes</taxon>
        <taxon>Entomoplasmatales</taxon>
        <taxon>Spiroplasmataceae</taxon>
        <taxon>Spiroplasma</taxon>
    </lineage>
</organism>
<evidence type="ECO:0000313" key="2">
    <source>
        <dbReference type="EMBL" id="BET38581.1"/>
    </source>
</evidence>
<sequence>MSKKPMPKVMFRICRRRHFNLGGKVMNSNKNVIDQQIVRYEWNTITWRKLEKFVFKLQKRIYKASKCNYS</sequence>
<dbReference type="Pfam" id="PF13655">
    <property type="entry name" value="RVT_N"/>
    <property type="match status" value="1"/>
</dbReference>
<keyword evidence="3" id="KW-1185">Reference proteome</keyword>
<accession>A0ABM8JMS0</accession>
<dbReference type="InterPro" id="IPR025960">
    <property type="entry name" value="RVT_N"/>
</dbReference>
<name>A0ABM8JMS0_9MOLU</name>
<evidence type="ECO:0000313" key="3">
    <source>
        <dbReference type="Proteomes" id="UP001473424"/>
    </source>
</evidence>
<feature type="domain" description="Reverse transcriptase N-terminal" evidence="1">
    <location>
        <begin position="42"/>
        <end position="67"/>
    </location>
</feature>
<reference evidence="3" key="1">
    <citation type="journal article" date="2024" name="FEMS Microbiol. Lett.">
        <title>Genomic insights into Spiroplasma endosymbionts that induce male-killing and protective phenotypes in the pea aphid.</title>
        <authorList>
            <person name="Arai H."/>
            <person name="Legeai F."/>
            <person name="Kageyama D."/>
            <person name="Sugio A."/>
            <person name="Simon J.C."/>
        </authorList>
    </citation>
    <scope>NUCLEOTIDE SEQUENCE [LARGE SCALE GENOMIC DNA]</scope>
    <source>
        <strain evidence="3">sAp269</strain>
    </source>
</reference>